<sequence length="22" mass="2579">MKRRSMMTEETTVITPPDSVRL</sequence>
<feature type="region of interest" description="Disordered" evidence="1">
    <location>
        <begin position="1"/>
        <end position="22"/>
    </location>
</feature>
<organism evidence="2">
    <name type="scientific">Rhizophora mucronata</name>
    <name type="common">Asiatic mangrove</name>
    <dbReference type="NCBI Taxonomy" id="61149"/>
    <lineage>
        <taxon>Eukaryota</taxon>
        <taxon>Viridiplantae</taxon>
        <taxon>Streptophyta</taxon>
        <taxon>Embryophyta</taxon>
        <taxon>Tracheophyta</taxon>
        <taxon>Spermatophyta</taxon>
        <taxon>Magnoliopsida</taxon>
        <taxon>eudicotyledons</taxon>
        <taxon>Gunneridae</taxon>
        <taxon>Pentapetalae</taxon>
        <taxon>rosids</taxon>
        <taxon>fabids</taxon>
        <taxon>Malpighiales</taxon>
        <taxon>Rhizophoraceae</taxon>
        <taxon>Rhizophora</taxon>
    </lineage>
</organism>
<proteinExistence type="predicted"/>
<dbReference type="AlphaFoldDB" id="A0A2P2M8D6"/>
<accession>A0A2P2M8D6</accession>
<dbReference type="EMBL" id="GGEC01046004">
    <property type="protein sequence ID" value="MBX26488.1"/>
    <property type="molecule type" value="Transcribed_RNA"/>
</dbReference>
<evidence type="ECO:0000256" key="1">
    <source>
        <dbReference type="SAM" id="MobiDB-lite"/>
    </source>
</evidence>
<reference evidence="2" key="1">
    <citation type="submission" date="2018-02" db="EMBL/GenBank/DDBJ databases">
        <title>Rhizophora mucronata_Transcriptome.</title>
        <authorList>
            <person name="Meera S.P."/>
            <person name="Sreeshan A."/>
            <person name="Augustine A."/>
        </authorList>
    </citation>
    <scope>NUCLEOTIDE SEQUENCE</scope>
    <source>
        <tissue evidence="2">Leaf</tissue>
    </source>
</reference>
<dbReference type="EMBL" id="GGEC01046008">
    <property type="protein sequence ID" value="MBX26492.1"/>
    <property type="molecule type" value="Transcribed_RNA"/>
</dbReference>
<evidence type="ECO:0000313" key="2">
    <source>
        <dbReference type="EMBL" id="MBX26492.1"/>
    </source>
</evidence>
<protein>
    <submittedName>
        <fullName evidence="2">Endoplasmic reticulum-Golgi intermediate compartment protein 3-like</fullName>
    </submittedName>
</protein>
<name>A0A2P2M8D6_RHIMU</name>